<dbReference type="PANTHER" id="PTHR13939">
    <property type="entry name" value="NICOTINAMIDE-NUCLEOTIDE AMIDOHYDROLASE PNCC"/>
    <property type="match status" value="1"/>
</dbReference>
<protein>
    <submittedName>
        <fullName evidence="2">ADP-ribose pyrophosphatase of COG1058 family / Nicotinamide-nucleotide amidase</fullName>
        <ecNumber evidence="2">3.5.1.42</ecNumber>
        <ecNumber evidence="2">3.6.1.13</ecNumber>
    </submittedName>
</protein>
<dbReference type="EMBL" id="UOGG01000022">
    <property type="protein sequence ID" value="VAX27197.1"/>
    <property type="molecule type" value="Genomic_DNA"/>
</dbReference>
<dbReference type="InterPro" id="IPR036653">
    <property type="entry name" value="CinA-like_C"/>
</dbReference>
<dbReference type="Gene3D" id="3.30.70.2860">
    <property type="match status" value="1"/>
</dbReference>
<name>A0A3B1DEY1_9ZZZZ</name>
<dbReference type="NCBIfam" id="NF001813">
    <property type="entry name" value="PRK00549.1"/>
    <property type="match status" value="1"/>
</dbReference>
<dbReference type="Pfam" id="PF18146">
    <property type="entry name" value="CinA_KH"/>
    <property type="match status" value="1"/>
</dbReference>
<dbReference type="SMART" id="SM00852">
    <property type="entry name" value="MoCF_biosynth"/>
    <property type="match status" value="1"/>
</dbReference>
<dbReference type="NCBIfam" id="TIGR00200">
    <property type="entry name" value="cinA_nterm"/>
    <property type="match status" value="1"/>
</dbReference>
<dbReference type="Pfam" id="PF02464">
    <property type="entry name" value="CinA"/>
    <property type="match status" value="1"/>
</dbReference>
<reference evidence="2" key="1">
    <citation type="submission" date="2018-06" db="EMBL/GenBank/DDBJ databases">
        <authorList>
            <person name="Zhirakovskaya E."/>
        </authorList>
    </citation>
    <scope>NUCLEOTIDE SEQUENCE</scope>
</reference>
<organism evidence="2">
    <name type="scientific">hydrothermal vent metagenome</name>
    <dbReference type="NCBI Taxonomy" id="652676"/>
    <lineage>
        <taxon>unclassified sequences</taxon>
        <taxon>metagenomes</taxon>
        <taxon>ecological metagenomes</taxon>
    </lineage>
</organism>
<dbReference type="InterPro" id="IPR001453">
    <property type="entry name" value="MoaB/Mog_dom"/>
</dbReference>
<dbReference type="InterPro" id="IPR041424">
    <property type="entry name" value="CinA_KH"/>
</dbReference>
<dbReference type="SUPFAM" id="SSF53218">
    <property type="entry name" value="Molybdenum cofactor biosynthesis proteins"/>
    <property type="match status" value="1"/>
</dbReference>
<evidence type="ECO:0000259" key="1">
    <source>
        <dbReference type="SMART" id="SM00852"/>
    </source>
</evidence>
<dbReference type="HAMAP" id="MF_00226_B">
    <property type="entry name" value="CinA_B"/>
    <property type="match status" value="1"/>
</dbReference>
<sequence>MFPKESGIRQAEVVVIGNEVISGLIQDSNSRFLGFSLQSVGVNVTRITAVGDDSAAIRTVVEGALKRVDIVIVTGGLGATHDDITKTVLARMFDSGFQKDEQVAEFLENFFKAKGRDVPASVQTQWDVPIAAKILYNEKGTAPGLLFEKNGKKLYALPGVPLEMEYLFSKFIEPELAESSEFGIWHRVLHTTGVSEADLWSRLGPVAPIEKFVTVASLPSHLGVRIRLSAMDKKAEDAEARLQAAEDLVRSKIEGCIFGKDEETLEGVVGKLLLSNEQTLAVAESCTGGLIGHRLTGVSGSSKYFLEGAVTYSNQAKHKRLGVAQELLDQYGAVSREVALAMAEGIRKTAGADIGLAVTGIAGPTGGTEQKPVGLTYIAVSDQSGSECHEFLFHQDRARNKERTAQAGLNLLRLSLINVKDAVIKKGKS</sequence>
<dbReference type="AlphaFoldDB" id="A0A3B1DEY1"/>
<dbReference type="Gene3D" id="3.90.950.20">
    <property type="entry name" value="CinA-like"/>
    <property type="match status" value="1"/>
</dbReference>
<dbReference type="Pfam" id="PF00994">
    <property type="entry name" value="MoCF_biosynth"/>
    <property type="match status" value="1"/>
</dbReference>
<dbReference type="EC" id="3.6.1.13" evidence="2"/>
<dbReference type="GO" id="GO:0047631">
    <property type="term" value="F:ADP-ribose diphosphatase activity"/>
    <property type="evidence" value="ECO:0007669"/>
    <property type="project" value="UniProtKB-EC"/>
</dbReference>
<dbReference type="CDD" id="cd00885">
    <property type="entry name" value="cinA"/>
    <property type="match status" value="1"/>
</dbReference>
<dbReference type="Gene3D" id="3.40.980.10">
    <property type="entry name" value="MoaB/Mog-like domain"/>
    <property type="match status" value="1"/>
</dbReference>
<feature type="domain" description="MoaB/Mog" evidence="1">
    <location>
        <begin position="12"/>
        <end position="179"/>
    </location>
</feature>
<dbReference type="SUPFAM" id="SSF142433">
    <property type="entry name" value="CinA-like"/>
    <property type="match status" value="1"/>
</dbReference>
<dbReference type="EC" id="3.5.1.42" evidence="2"/>
<dbReference type="NCBIfam" id="TIGR00177">
    <property type="entry name" value="molyb_syn"/>
    <property type="match status" value="1"/>
</dbReference>
<dbReference type="InterPro" id="IPR050101">
    <property type="entry name" value="CinA"/>
</dbReference>
<dbReference type="PANTHER" id="PTHR13939:SF0">
    <property type="entry name" value="NMN AMIDOHYDROLASE-LIKE PROTEIN YFAY"/>
    <property type="match status" value="1"/>
</dbReference>
<keyword evidence="2" id="KW-0378">Hydrolase</keyword>
<gene>
    <name evidence="2" type="ORF">MNBD_NITROSPINAE05-303</name>
</gene>
<dbReference type="GO" id="GO:0019159">
    <property type="term" value="F:nicotinamide-nucleotide amidase activity"/>
    <property type="evidence" value="ECO:0007669"/>
    <property type="project" value="UniProtKB-EC"/>
</dbReference>
<dbReference type="InterPro" id="IPR008136">
    <property type="entry name" value="CinA_C"/>
</dbReference>
<proteinExistence type="inferred from homology"/>
<evidence type="ECO:0000313" key="2">
    <source>
        <dbReference type="EMBL" id="VAX27197.1"/>
    </source>
</evidence>
<dbReference type="PIRSF" id="PIRSF006728">
    <property type="entry name" value="CinA"/>
    <property type="match status" value="1"/>
</dbReference>
<dbReference type="InterPro" id="IPR008135">
    <property type="entry name" value="Competence-induced_CinA"/>
</dbReference>
<dbReference type="InterPro" id="IPR036425">
    <property type="entry name" value="MoaB/Mog-like_dom_sf"/>
</dbReference>
<dbReference type="NCBIfam" id="TIGR00199">
    <property type="entry name" value="PncC_domain"/>
    <property type="match status" value="1"/>
</dbReference>
<accession>A0A3B1DEY1</accession>